<keyword evidence="1" id="KW-0472">Membrane</keyword>
<dbReference type="EMBL" id="FQVW01000034">
    <property type="protein sequence ID" value="SHG44834.1"/>
    <property type="molecule type" value="Genomic_DNA"/>
</dbReference>
<feature type="transmembrane region" description="Helical" evidence="1">
    <location>
        <begin position="137"/>
        <end position="165"/>
    </location>
</feature>
<evidence type="ECO:0000313" key="2">
    <source>
        <dbReference type="EMBL" id="SHG44834.1"/>
    </source>
</evidence>
<keyword evidence="1" id="KW-1133">Transmembrane helix</keyword>
<reference evidence="2 3" key="1">
    <citation type="submission" date="2016-11" db="EMBL/GenBank/DDBJ databases">
        <authorList>
            <person name="Jaros S."/>
            <person name="Januszkiewicz K."/>
            <person name="Wedrychowicz H."/>
        </authorList>
    </citation>
    <scope>NUCLEOTIDE SEQUENCE [LARGE SCALE GENOMIC DNA]</scope>
    <source>
        <strain evidence="2 3">IBRC-M 10683</strain>
    </source>
</reference>
<accession>A0A1M5JWB0</accession>
<feature type="transmembrane region" description="Helical" evidence="1">
    <location>
        <begin position="58"/>
        <end position="78"/>
    </location>
</feature>
<evidence type="ECO:0000313" key="3">
    <source>
        <dbReference type="Proteomes" id="UP000183988"/>
    </source>
</evidence>
<feature type="transmembrane region" description="Helical" evidence="1">
    <location>
        <begin position="99"/>
        <end position="125"/>
    </location>
</feature>
<sequence length="257" mass="29223">MKWLNLLKANTRKEYIQLKRYLPNTLAFLFTFYFIFLGMFLGIQVIGDPSSQDANVQFVIVNYIFWYLSMIVVQDIGWQITSEATQGTLEQLSMSPMGIWRIMITRLFALVAVHFFIIAILLYLSMLTTGQWLNVDIISILPILILTIISMFGLGFIIAGMSVVFKQVQAFLQILQFILAGLVFVPLSVAPFLAFFPIVKGVDLVRGIMIDGLTLSAISTGDYLILIFNAVFYFVIGLFFFLFCEKIAMRKGLLAHY</sequence>
<dbReference type="RefSeq" id="WP_072891256.1">
    <property type="nucleotide sequence ID" value="NZ_FQVW01000034.1"/>
</dbReference>
<dbReference type="PANTHER" id="PTHR43229:SF6">
    <property type="entry name" value="ABC-TYPE MULTIDRUG TRANSPORT SYSTEM, PERMEASE COMPONENT"/>
    <property type="match status" value="1"/>
</dbReference>
<dbReference type="OrthoDB" id="9815972at2"/>
<dbReference type="InterPro" id="IPR051784">
    <property type="entry name" value="Nod_factor_ABC_transporter"/>
</dbReference>
<organism evidence="2 3">
    <name type="scientific">Ornithinibacillus halophilus</name>
    <dbReference type="NCBI Taxonomy" id="930117"/>
    <lineage>
        <taxon>Bacteria</taxon>
        <taxon>Bacillati</taxon>
        <taxon>Bacillota</taxon>
        <taxon>Bacilli</taxon>
        <taxon>Bacillales</taxon>
        <taxon>Bacillaceae</taxon>
        <taxon>Ornithinibacillus</taxon>
    </lineage>
</organism>
<dbReference type="Proteomes" id="UP000183988">
    <property type="component" value="Unassembled WGS sequence"/>
</dbReference>
<keyword evidence="3" id="KW-1185">Reference proteome</keyword>
<feature type="transmembrane region" description="Helical" evidence="1">
    <location>
        <begin position="223"/>
        <end position="244"/>
    </location>
</feature>
<evidence type="ECO:0000256" key="1">
    <source>
        <dbReference type="SAM" id="Phobius"/>
    </source>
</evidence>
<feature type="transmembrane region" description="Helical" evidence="1">
    <location>
        <begin position="177"/>
        <end position="199"/>
    </location>
</feature>
<protein>
    <submittedName>
        <fullName evidence="2">ABC-2 type transport system permease protein</fullName>
    </submittedName>
</protein>
<dbReference type="STRING" id="930117.SAMN05216225_10341"/>
<proteinExistence type="predicted"/>
<dbReference type="AlphaFoldDB" id="A0A1M5JWB0"/>
<keyword evidence="1" id="KW-0812">Transmembrane</keyword>
<name>A0A1M5JWB0_9BACI</name>
<gene>
    <name evidence="2" type="ORF">SAMN05216225_10341</name>
</gene>
<dbReference type="PANTHER" id="PTHR43229">
    <property type="entry name" value="NODULATION PROTEIN J"/>
    <property type="match status" value="1"/>
</dbReference>
<feature type="transmembrane region" description="Helical" evidence="1">
    <location>
        <begin position="21"/>
        <end position="46"/>
    </location>
</feature>